<dbReference type="Proteomes" id="UP000297951">
    <property type="component" value="Unassembled WGS sequence"/>
</dbReference>
<evidence type="ECO:0000256" key="1">
    <source>
        <dbReference type="SAM" id="MobiDB-lite"/>
    </source>
</evidence>
<dbReference type="RefSeq" id="WP_135012612.1">
    <property type="nucleotide sequence ID" value="NZ_JADGLK010000019.1"/>
</dbReference>
<evidence type="ECO:0000313" key="3">
    <source>
        <dbReference type="Proteomes" id="UP000297951"/>
    </source>
</evidence>
<evidence type="ECO:0000313" key="2">
    <source>
        <dbReference type="EMBL" id="TFU22316.1"/>
    </source>
</evidence>
<dbReference type="OrthoDB" id="3268648at2"/>
<protein>
    <recommendedName>
        <fullName evidence="4">Peptidoglycan-binding protein</fullName>
    </recommendedName>
</protein>
<dbReference type="AlphaFoldDB" id="A0A4Y9F3I3"/>
<accession>A0A4Y9F3I3</accession>
<comment type="caution">
    <text evidence="2">The sequence shown here is derived from an EMBL/GenBank/DDBJ whole genome shotgun (WGS) entry which is preliminary data.</text>
</comment>
<feature type="compositionally biased region" description="Polar residues" evidence="1">
    <location>
        <begin position="269"/>
        <end position="281"/>
    </location>
</feature>
<feature type="region of interest" description="Disordered" evidence="1">
    <location>
        <begin position="261"/>
        <end position="294"/>
    </location>
</feature>
<reference evidence="2 3" key="1">
    <citation type="submission" date="2019-03" db="EMBL/GenBank/DDBJ databases">
        <title>Diversity of the mouse oral microbiome.</title>
        <authorList>
            <person name="Joseph S."/>
            <person name="Aduse-Opoku J."/>
            <person name="Curtis M."/>
            <person name="Wade W."/>
            <person name="Hashim A."/>
        </authorList>
    </citation>
    <scope>NUCLEOTIDE SEQUENCE [LARGE SCALE GENOMIC DNA]</scope>
    <source>
        <strain evidence="3">irhom_31</strain>
    </source>
</reference>
<sequence>MNKKKGIALAILVLFCTVVTLIVAGKFKTVAQQEAEASPPPASIMTAQVSNQKFSDSIPVQCSLGYEVATALQPTGELPANAQYTKIAVVDGEELNQGSLVAEINGNPVFFGVGPFAFYRDLYLGDTGPDAKMLNDILTELGYQYGRYGAEASTFDETTAEALAALYRSFNYPAPQKDGGFRASSFIIMSEPQKIISPPRNTGTVATAPIAQISGSQQQITCKGLTGELSPEITLGMTLVLHSQQEEIRTTITGFTGVLSEKTDEKSDGNQQISSAQGQTATDKKILASKPDNLPETTTNFSAEVILSESSGELPVVPASALWSQQGQTFITVLNGQNETDIPVTVLYSAGGFNEVQPLSGTLTVGDEIKLVTGGQ</sequence>
<dbReference type="EMBL" id="SPQC01000019">
    <property type="protein sequence ID" value="TFU22316.1"/>
    <property type="molecule type" value="Genomic_DNA"/>
</dbReference>
<name>A0A4Y9F3I3_9MICC</name>
<organism evidence="2 3">
    <name type="scientific">Rothia nasimurium</name>
    <dbReference type="NCBI Taxonomy" id="85336"/>
    <lineage>
        <taxon>Bacteria</taxon>
        <taxon>Bacillati</taxon>
        <taxon>Actinomycetota</taxon>
        <taxon>Actinomycetes</taxon>
        <taxon>Micrococcales</taxon>
        <taxon>Micrococcaceae</taxon>
        <taxon>Rothia</taxon>
    </lineage>
</organism>
<gene>
    <name evidence="2" type="ORF">E4U03_06480</name>
</gene>
<evidence type="ECO:0008006" key="4">
    <source>
        <dbReference type="Google" id="ProtNLM"/>
    </source>
</evidence>
<proteinExistence type="predicted"/>